<evidence type="ECO:0000313" key="1">
    <source>
        <dbReference type="EMBL" id="GJG58435.1"/>
    </source>
</evidence>
<evidence type="ECO:0000313" key="2">
    <source>
        <dbReference type="Proteomes" id="UP000825483"/>
    </source>
</evidence>
<comment type="caution">
    <text evidence="1">The sequence shown here is derived from an EMBL/GenBank/DDBJ whole genome shotgun (WGS) entry which is preliminary data.</text>
</comment>
<dbReference type="RefSeq" id="WP_223929274.1">
    <property type="nucleotide sequence ID" value="NZ_BPTU01000001.1"/>
</dbReference>
<protein>
    <submittedName>
        <fullName evidence="1">TIGR02757 family protein</fullName>
    </submittedName>
</protein>
<organism evidence="1 2">
    <name type="scientific">Prevotella lacticifex</name>
    <dbReference type="NCBI Taxonomy" id="2854755"/>
    <lineage>
        <taxon>Bacteria</taxon>
        <taxon>Pseudomonadati</taxon>
        <taxon>Bacteroidota</taxon>
        <taxon>Bacteroidia</taxon>
        <taxon>Bacteroidales</taxon>
        <taxon>Prevotellaceae</taxon>
        <taxon>Prevotella</taxon>
    </lineage>
</organism>
<name>A0A9R1C9E2_9BACT</name>
<gene>
    <name evidence="1" type="ORF">PRLR5076_12860</name>
</gene>
<proteinExistence type="predicted"/>
<dbReference type="AlphaFoldDB" id="A0A9R1C9E2"/>
<dbReference type="NCBIfam" id="TIGR02757">
    <property type="entry name" value="TIGR02757 family protein"/>
    <property type="match status" value="1"/>
</dbReference>
<dbReference type="Pfam" id="PF09674">
    <property type="entry name" value="DUF2400"/>
    <property type="match status" value="1"/>
</dbReference>
<dbReference type="Proteomes" id="UP000825483">
    <property type="component" value="Unassembled WGS sequence"/>
</dbReference>
<sequence length="251" mass="28012">METMISDEIKRLLRSLADRYETAGFIVGDPSWFMHQVSDPADQEMIAFLASVLSYGRRDLFLPKIQRLLDLSGNHPAQWIRSGAYTAGVPDDTACYYRLYNNHMMRALMDGLHDIVVHYPTIGDYVRVSAPGGNAVDALAALSGFFYARGVKGMVPAPRTSVAKRPCMFLRWMVRSSSPVDLGLWASFVDRRTLLIPMDTHVLQEARNLGLIASKTASWSTVVRLSEAMQEVFPDDPARGDFALFGYGVNK</sequence>
<accession>A0A9R1C9E2</accession>
<dbReference type="GeneID" id="72467530"/>
<dbReference type="EMBL" id="BPUB01000001">
    <property type="protein sequence ID" value="GJG58435.1"/>
    <property type="molecule type" value="Genomic_DNA"/>
</dbReference>
<keyword evidence="2" id="KW-1185">Reference proteome</keyword>
<reference evidence="1" key="1">
    <citation type="journal article" date="2022" name="Int. J. Syst. Evol. Microbiol.">
        <title>Prevotella lacticifex sp. nov., isolated from the rumen of cows.</title>
        <authorList>
            <person name="Shinkai T."/>
            <person name="Ikeyama N."/>
            <person name="Kumagai M."/>
            <person name="Ohmori H."/>
            <person name="Sakamoto M."/>
            <person name="Ohkuma M."/>
            <person name="Mitsumori M."/>
        </authorList>
    </citation>
    <scope>NUCLEOTIDE SEQUENCE</scope>
    <source>
        <strain evidence="1">R5076</strain>
    </source>
</reference>
<dbReference type="InterPro" id="IPR014127">
    <property type="entry name" value="CHP02757"/>
</dbReference>